<dbReference type="Pfam" id="PF00892">
    <property type="entry name" value="EamA"/>
    <property type="match status" value="2"/>
</dbReference>
<feature type="transmembrane region" description="Helical" evidence="6">
    <location>
        <begin position="244"/>
        <end position="263"/>
    </location>
</feature>
<sequence>MKLGALDDYKPEMAMFGLQFAYAGVALITKAALLQGLSPRVFVVYRQAIATLVMAPIAYFSRRKSSTCFLGLRSFVLIFMASLIGITINQNFFFEGMYLSSSSMASAMGNLTPAVTFVIATFFGMEKVNIRSLRSWAKILGTVFCVVGAVSMALLKGPKLLNVEIMPAKSVFDAGENSWFLGCLFLFGSCICWSIWLILQVPGSASHPDPLSLSAWMCFFATLQSAAVTVFFERDIEAWRLHSVVELSTFLFSGVIGSGFAFFAQAWCISQRGPLFSAMFNPLATVIVTILAALFLHEEIYSGSLLGAVGVIIGLYVVLWGKAEDFIEIVDDTNPKLQDHKRQDHVKILIDETSEKTCCKIDLGEPLLLNKSPQ</sequence>
<dbReference type="AlphaFoldDB" id="A0AAD7QDI9"/>
<feature type="domain" description="EamA" evidence="7">
    <location>
        <begin position="181"/>
        <end position="319"/>
    </location>
</feature>
<feature type="transmembrane region" description="Helical" evidence="6">
    <location>
        <begin position="20"/>
        <end position="37"/>
    </location>
</feature>
<protein>
    <recommendedName>
        <fullName evidence="6">WAT1-related protein</fullName>
    </recommendedName>
</protein>
<dbReference type="SUPFAM" id="SSF103481">
    <property type="entry name" value="Multidrug resistance efflux transporter EmrE"/>
    <property type="match status" value="2"/>
</dbReference>
<organism evidence="8 9">
    <name type="scientific">Quillaja saponaria</name>
    <name type="common">Soap bark tree</name>
    <dbReference type="NCBI Taxonomy" id="32244"/>
    <lineage>
        <taxon>Eukaryota</taxon>
        <taxon>Viridiplantae</taxon>
        <taxon>Streptophyta</taxon>
        <taxon>Embryophyta</taxon>
        <taxon>Tracheophyta</taxon>
        <taxon>Spermatophyta</taxon>
        <taxon>Magnoliopsida</taxon>
        <taxon>eudicotyledons</taxon>
        <taxon>Gunneridae</taxon>
        <taxon>Pentapetalae</taxon>
        <taxon>rosids</taxon>
        <taxon>fabids</taxon>
        <taxon>Fabales</taxon>
        <taxon>Quillajaceae</taxon>
        <taxon>Quillaja</taxon>
    </lineage>
</organism>
<dbReference type="EMBL" id="JARAOO010000002">
    <property type="protein sequence ID" value="KAJ7979545.1"/>
    <property type="molecule type" value="Genomic_DNA"/>
</dbReference>
<gene>
    <name evidence="8" type="ORF">O6P43_002934</name>
</gene>
<dbReference type="GO" id="GO:0022857">
    <property type="term" value="F:transmembrane transporter activity"/>
    <property type="evidence" value="ECO:0007669"/>
    <property type="project" value="InterPro"/>
</dbReference>
<keyword evidence="5 6" id="KW-0472">Membrane</keyword>
<dbReference type="PANTHER" id="PTHR31218">
    <property type="entry name" value="WAT1-RELATED PROTEIN"/>
    <property type="match status" value="1"/>
</dbReference>
<dbReference type="GO" id="GO:0016020">
    <property type="term" value="C:membrane"/>
    <property type="evidence" value="ECO:0007669"/>
    <property type="project" value="UniProtKB-SubCell"/>
</dbReference>
<feature type="transmembrane region" description="Helical" evidence="6">
    <location>
        <begin position="179"/>
        <end position="199"/>
    </location>
</feature>
<feature type="transmembrane region" description="Helical" evidence="6">
    <location>
        <begin position="211"/>
        <end position="232"/>
    </location>
</feature>
<keyword evidence="9" id="KW-1185">Reference proteome</keyword>
<feature type="transmembrane region" description="Helical" evidence="6">
    <location>
        <begin position="104"/>
        <end position="124"/>
    </location>
</feature>
<evidence type="ECO:0000256" key="1">
    <source>
        <dbReference type="ARBA" id="ARBA00004141"/>
    </source>
</evidence>
<dbReference type="Proteomes" id="UP001163823">
    <property type="component" value="Chromosome 2"/>
</dbReference>
<comment type="caution">
    <text evidence="8">The sequence shown here is derived from an EMBL/GenBank/DDBJ whole genome shotgun (WGS) entry which is preliminary data.</text>
</comment>
<feature type="domain" description="EamA" evidence="7">
    <location>
        <begin position="14"/>
        <end position="150"/>
    </location>
</feature>
<evidence type="ECO:0000256" key="5">
    <source>
        <dbReference type="ARBA" id="ARBA00023136"/>
    </source>
</evidence>
<comment type="subcellular location">
    <subcellularLocation>
        <location evidence="1 6">Membrane</location>
        <topology evidence="1 6">Multi-pass membrane protein</topology>
    </subcellularLocation>
</comment>
<feature type="transmembrane region" description="Helical" evidence="6">
    <location>
        <begin position="275"/>
        <end position="294"/>
    </location>
</feature>
<feature type="transmembrane region" description="Helical" evidence="6">
    <location>
        <begin position="72"/>
        <end position="92"/>
    </location>
</feature>
<dbReference type="InterPro" id="IPR037185">
    <property type="entry name" value="EmrE-like"/>
</dbReference>
<keyword evidence="3 6" id="KW-0812">Transmembrane</keyword>
<evidence type="ECO:0000256" key="3">
    <source>
        <dbReference type="ARBA" id="ARBA00022692"/>
    </source>
</evidence>
<evidence type="ECO:0000256" key="4">
    <source>
        <dbReference type="ARBA" id="ARBA00022989"/>
    </source>
</evidence>
<keyword evidence="4 6" id="KW-1133">Transmembrane helix</keyword>
<evidence type="ECO:0000313" key="9">
    <source>
        <dbReference type="Proteomes" id="UP001163823"/>
    </source>
</evidence>
<feature type="transmembrane region" description="Helical" evidence="6">
    <location>
        <begin position="136"/>
        <end position="155"/>
    </location>
</feature>
<dbReference type="KEGG" id="qsa:O6P43_002934"/>
<proteinExistence type="inferred from homology"/>
<evidence type="ECO:0000259" key="7">
    <source>
        <dbReference type="Pfam" id="PF00892"/>
    </source>
</evidence>
<dbReference type="InterPro" id="IPR000620">
    <property type="entry name" value="EamA_dom"/>
</dbReference>
<accession>A0AAD7QDI9</accession>
<evidence type="ECO:0000256" key="2">
    <source>
        <dbReference type="ARBA" id="ARBA00007635"/>
    </source>
</evidence>
<name>A0AAD7QDI9_QUISA</name>
<reference evidence="8" key="1">
    <citation type="journal article" date="2023" name="Science">
        <title>Elucidation of the pathway for biosynthesis of saponin adjuvants from the soapbark tree.</title>
        <authorList>
            <person name="Reed J."/>
            <person name="Orme A."/>
            <person name="El-Demerdash A."/>
            <person name="Owen C."/>
            <person name="Martin L.B.B."/>
            <person name="Misra R.C."/>
            <person name="Kikuchi S."/>
            <person name="Rejzek M."/>
            <person name="Martin A.C."/>
            <person name="Harkess A."/>
            <person name="Leebens-Mack J."/>
            <person name="Louveau T."/>
            <person name="Stephenson M.J."/>
            <person name="Osbourn A."/>
        </authorList>
    </citation>
    <scope>NUCLEOTIDE SEQUENCE</scope>
    <source>
        <strain evidence="8">S10</strain>
    </source>
</reference>
<evidence type="ECO:0000313" key="8">
    <source>
        <dbReference type="EMBL" id="KAJ7979545.1"/>
    </source>
</evidence>
<feature type="transmembrane region" description="Helical" evidence="6">
    <location>
        <begin position="300"/>
        <end position="319"/>
    </location>
</feature>
<dbReference type="InterPro" id="IPR030184">
    <property type="entry name" value="WAT1-related"/>
</dbReference>
<comment type="similarity">
    <text evidence="2 6">Belongs to the drug/metabolite transporter (DMT) superfamily. Plant drug/metabolite exporter (P-DME) (TC 2.A.7.4) family.</text>
</comment>
<evidence type="ECO:0000256" key="6">
    <source>
        <dbReference type="RuleBase" id="RU363077"/>
    </source>
</evidence>